<reference evidence="2 3" key="1">
    <citation type="submission" date="2024-01" db="EMBL/GenBank/DDBJ databases">
        <title>Pedobacter sp. nov., isolated from oil-contaminated soil.</title>
        <authorList>
            <person name="Le N.T.T."/>
        </authorList>
    </citation>
    <scope>NUCLEOTIDE SEQUENCE [LARGE SCALE GENOMIC DNA]</scope>
    <source>
        <strain evidence="2 3">VNH31</strain>
    </source>
</reference>
<feature type="transmembrane region" description="Helical" evidence="1">
    <location>
        <begin position="55"/>
        <end position="72"/>
    </location>
</feature>
<keyword evidence="1" id="KW-0812">Transmembrane</keyword>
<keyword evidence="3" id="KW-1185">Reference proteome</keyword>
<protein>
    <recommendedName>
        <fullName evidence="4">DUF5658 domain-containing protein</fullName>
    </recommendedName>
</protein>
<comment type="caution">
    <text evidence="2">The sequence shown here is derived from an EMBL/GenBank/DDBJ whole genome shotgun (WGS) entry which is preliminary data.</text>
</comment>
<feature type="transmembrane region" description="Helical" evidence="1">
    <location>
        <begin position="81"/>
        <end position="99"/>
    </location>
</feature>
<dbReference type="RefSeq" id="WP_330146167.1">
    <property type="nucleotide sequence ID" value="NZ_JAZDQU010000002.1"/>
</dbReference>
<evidence type="ECO:0000313" key="3">
    <source>
        <dbReference type="Proteomes" id="UP001337681"/>
    </source>
</evidence>
<organism evidence="2 3">
    <name type="scientific">Pedobacter flavus</name>
    <dbReference type="NCBI Taxonomy" id="3113906"/>
    <lineage>
        <taxon>Bacteria</taxon>
        <taxon>Pseudomonadati</taxon>
        <taxon>Bacteroidota</taxon>
        <taxon>Sphingobacteriia</taxon>
        <taxon>Sphingobacteriales</taxon>
        <taxon>Sphingobacteriaceae</taxon>
        <taxon>Pedobacter</taxon>
    </lineage>
</organism>
<dbReference type="EMBL" id="JAZDQU010000002">
    <property type="protein sequence ID" value="MEE1885267.1"/>
    <property type="molecule type" value="Genomic_DNA"/>
</dbReference>
<gene>
    <name evidence="2" type="ORF">VRU49_07525</name>
</gene>
<accession>A0ABU7H1T3</accession>
<proteinExistence type="predicted"/>
<keyword evidence="1" id="KW-1133">Transmembrane helix</keyword>
<dbReference type="Proteomes" id="UP001337681">
    <property type="component" value="Unassembled WGS sequence"/>
</dbReference>
<feature type="transmembrane region" description="Helical" evidence="1">
    <location>
        <begin position="7"/>
        <end position="28"/>
    </location>
</feature>
<sequence length="102" mass="11911">MLSRNWIFWVASFLLILILYDVVTWILIATKAGSHETSVIEYLQRFPDFLQNPRVITFLELIVLGCSIFLFYKSSKLNYKVCSKIGFFIASILFGWLTFSLM</sequence>
<evidence type="ECO:0000256" key="1">
    <source>
        <dbReference type="SAM" id="Phobius"/>
    </source>
</evidence>
<evidence type="ECO:0000313" key="2">
    <source>
        <dbReference type="EMBL" id="MEE1885267.1"/>
    </source>
</evidence>
<name>A0ABU7H1T3_9SPHI</name>
<keyword evidence="1" id="KW-0472">Membrane</keyword>
<evidence type="ECO:0008006" key="4">
    <source>
        <dbReference type="Google" id="ProtNLM"/>
    </source>
</evidence>